<gene>
    <name evidence="3" type="ORF">G3T16_15830</name>
</gene>
<accession>A0A6C0U3H4</accession>
<keyword evidence="4" id="KW-1185">Reference proteome</keyword>
<evidence type="ECO:0000313" key="4">
    <source>
        <dbReference type="Proteomes" id="UP000477680"/>
    </source>
</evidence>
<organism evidence="3 4">
    <name type="scientific">Kineobactrum salinum</name>
    <dbReference type="NCBI Taxonomy" id="2708301"/>
    <lineage>
        <taxon>Bacteria</taxon>
        <taxon>Pseudomonadati</taxon>
        <taxon>Pseudomonadota</taxon>
        <taxon>Gammaproteobacteria</taxon>
        <taxon>Cellvibrionales</taxon>
        <taxon>Halieaceae</taxon>
        <taxon>Kineobactrum</taxon>
    </lineage>
</organism>
<proteinExistence type="predicted"/>
<dbReference type="Proteomes" id="UP000477680">
    <property type="component" value="Chromosome"/>
</dbReference>
<dbReference type="EMBL" id="CP048711">
    <property type="protein sequence ID" value="QIB66641.1"/>
    <property type="molecule type" value="Genomic_DNA"/>
</dbReference>
<dbReference type="RefSeq" id="WP_163496075.1">
    <property type="nucleotide sequence ID" value="NZ_CP048711.1"/>
</dbReference>
<evidence type="ECO:0000313" key="3">
    <source>
        <dbReference type="EMBL" id="QIB66641.1"/>
    </source>
</evidence>
<evidence type="ECO:0000256" key="2">
    <source>
        <dbReference type="SAM" id="Phobius"/>
    </source>
</evidence>
<sequence>MPGNAGPQPAGTEAAAGHDSAPGSESGQTTEQQQEWQAWVALLQQLMATGSQFASVLGLEVKLALADSGRLVIVLLAMLPLLLFAWLGLSVLAGWLVYVLSQSVALGLLGFVLVQVLALLVLRRAATVFKRSLGLPASRRQLRAIMETGKEHAATATDS</sequence>
<keyword evidence="2" id="KW-0472">Membrane</keyword>
<feature type="region of interest" description="Disordered" evidence="1">
    <location>
        <begin position="1"/>
        <end position="29"/>
    </location>
</feature>
<feature type="transmembrane region" description="Helical" evidence="2">
    <location>
        <begin position="71"/>
        <end position="98"/>
    </location>
</feature>
<protein>
    <submittedName>
        <fullName evidence="3">Uncharacterized protein</fullName>
    </submittedName>
</protein>
<keyword evidence="2" id="KW-1133">Transmembrane helix</keyword>
<reference evidence="3 4" key="1">
    <citation type="submission" date="2020-02" db="EMBL/GenBank/DDBJ databases">
        <title>Genome sequencing for Kineobactrum sp. M2.</title>
        <authorList>
            <person name="Park S.-J."/>
        </authorList>
    </citation>
    <scope>NUCLEOTIDE SEQUENCE [LARGE SCALE GENOMIC DNA]</scope>
    <source>
        <strain evidence="3 4">M2</strain>
    </source>
</reference>
<feature type="transmembrane region" description="Helical" evidence="2">
    <location>
        <begin position="104"/>
        <end position="122"/>
    </location>
</feature>
<dbReference type="AlphaFoldDB" id="A0A6C0U3H4"/>
<name>A0A6C0U3H4_9GAMM</name>
<keyword evidence="2" id="KW-0812">Transmembrane</keyword>
<evidence type="ECO:0000256" key="1">
    <source>
        <dbReference type="SAM" id="MobiDB-lite"/>
    </source>
</evidence>
<dbReference type="KEGG" id="kim:G3T16_15830"/>